<dbReference type="InterPro" id="IPR021109">
    <property type="entry name" value="Peptidase_aspartic_dom_sf"/>
</dbReference>
<dbReference type="PRINTS" id="PR00792">
    <property type="entry name" value="PEPSIN"/>
</dbReference>
<keyword evidence="4" id="KW-0732">Signal</keyword>
<reference evidence="6" key="1">
    <citation type="journal article" date="2023" name="IMA Fungus">
        <title>Comparative genomic study of the Penicillium genus elucidates a diverse pangenome and 15 lateral gene transfer events.</title>
        <authorList>
            <person name="Petersen C."/>
            <person name="Sorensen T."/>
            <person name="Nielsen M.R."/>
            <person name="Sondergaard T.E."/>
            <person name="Sorensen J.L."/>
            <person name="Fitzpatrick D.A."/>
            <person name="Frisvad J.C."/>
            <person name="Nielsen K.L."/>
        </authorList>
    </citation>
    <scope>NUCLEOTIDE SEQUENCE</scope>
    <source>
        <strain evidence="6">IBT 17514</strain>
    </source>
</reference>
<feature type="active site" evidence="3">
    <location>
        <position position="85"/>
    </location>
</feature>
<dbReference type="GO" id="GO:0004190">
    <property type="term" value="F:aspartic-type endopeptidase activity"/>
    <property type="evidence" value="ECO:0007669"/>
    <property type="project" value="InterPro"/>
</dbReference>
<evidence type="ECO:0000313" key="7">
    <source>
        <dbReference type="Proteomes" id="UP001215712"/>
    </source>
</evidence>
<feature type="signal peptide" evidence="4">
    <location>
        <begin position="1"/>
        <end position="19"/>
    </location>
</feature>
<accession>A0AAD6HS08</accession>
<evidence type="ECO:0000313" key="6">
    <source>
        <dbReference type="EMBL" id="KAJ5732653.1"/>
    </source>
</evidence>
<dbReference type="PANTHER" id="PTHR47966">
    <property type="entry name" value="BETA-SITE APP-CLEAVING ENZYME, ISOFORM A-RELATED"/>
    <property type="match status" value="1"/>
</dbReference>
<feature type="domain" description="Peptidase A1" evidence="5">
    <location>
        <begin position="67"/>
        <end position="383"/>
    </location>
</feature>
<dbReference type="AlphaFoldDB" id="A0AAD6HS08"/>
<dbReference type="InterPro" id="IPR033121">
    <property type="entry name" value="PEPTIDASE_A1"/>
</dbReference>
<evidence type="ECO:0000256" key="4">
    <source>
        <dbReference type="SAM" id="SignalP"/>
    </source>
</evidence>
<evidence type="ECO:0000256" key="2">
    <source>
        <dbReference type="ARBA" id="ARBA00022801"/>
    </source>
</evidence>
<reference evidence="6" key="2">
    <citation type="submission" date="2023-01" db="EMBL/GenBank/DDBJ databases">
        <authorList>
            <person name="Petersen C."/>
        </authorList>
    </citation>
    <scope>NUCLEOTIDE SEQUENCE</scope>
    <source>
        <strain evidence="6">IBT 17514</strain>
    </source>
</reference>
<dbReference type="Pfam" id="PF00026">
    <property type="entry name" value="Asp"/>
    <property type="match status" value="1"/>
</dbReference>
<comment type="caution">
    <text evidence="6">The sequence shown here is derived from an EMBL/GenBank/DDBJ whole genome shotgun (WGS) entry which is preliminary data.</text>
</comment>
<comment type="similarity">
    <text evidence="1">Belongs to the peptidase A1 family.</text>
</comment>
<dbReference type="Proteomes" id="UP001215712">
    <property type="component" value="Unassembled WGS sequence"/>
</dbReference>
<organism evidence="6 7">
    <name type="scientific">Penicillium malachiteum</name>
    <dbReference type="NCBI Taxonomy" id="1324776"/>
    <lineage>
        <taxon>Eukaryota</taxon>
        <taxon>Fungi</taxon>
        <taxon>Dikarya</taxon>
        <taxon>Ascomycota</taxon>
        <taxon>Pezizomycotina</taxon>
        <taxon>Eurotiomycetes</taxon>
        <taxon>Eurotiomycetidae</taxon>
        <taxon>Eurotiales</taxon>
        <taxon>Aspergillaceae</taxon>
        <taxon>Penicillium</taxon>
    </lineage>
</organism>
<evidence type="ECO:0000256" key="3">
    <source>
        <dbReference type="PIRSR" id="PIRSR601461-1"/>
    </source>
</evidence>
<dbReference type="PROSITE" id="PS51767">
    <property type="entry name" value="PEPTIDASE_A1"/>
    <property type="match status" value="1"/>
</dbReference>
<evidence type="ECO:0000259" key="5">
    <source>
        <dbReference type="PROSITE" id="PS51767"/>
    </source>
</evidence>
<proteinExistence type="inferred from homology"/>
<dbReference type="GO" id="GO:0006508">
    <property type="term" value="P:proteolysis"/>
    <property type="evidence" value="ECO:0007669"/>
    <property type="project" value="InterPro"/>
</dbReference>
<dbReference type="EMBL" id="JAQJAN010000004">
    <property type="protein sequence ID" value="KAJ5732653.1"/>
    <property type="molecule type" value="Genomic_DNA"/>
</dbReference>
<keyword evidence="2" id="KW-0378">Hydrolase</keyword>
<protein>
    <recommendedName>
        <fullName evidence="5">Peptidase A1 domain-containing protein</fullName>
    </recommendedName>
</protein>
<sequence>MAFKLLLLLTFLAWDRARALSLHQRDVPAVVKLPITRRAYNPTRLEKRTSNVSTSFDVPYPYFDALIYSNLAIGTPPQTILFEVDTSSGYLETTATNSTWCTFSNCSSEFFNVNASSTYKFANGNFNATYTWNDVYAGDFGNEVVFVDGVTLDVDLAVNYGPEPNSILGLGYIPGKTSDTPATILQTLVNSGHIKSAAYSLWMDGSTQTDTGTDSELEGVILFGGVDTAKYNGDLHTMSIPASNGIHYLPVVLVTEVTLQNGTSSSQTSGLPAYMALDSIVSMTFLPNNVVEGLYQDLNVWWDSGSQVGIIDCALKQKDYNITFTFIDFSITSPLSDFIGLGSGEICEFHIVPSFSEASVLGATFMRSAYVVYDLSNNEISMAQANFDESEGQVLEIGSGASSISGIFETAIAVATVPTAVVSPTGNWVFPVESTSSASTFATSTSTGVAAAPTANSNSVMVGLAGVGLLIAL</sequence>
<feature type="active site" evidence="3">
    <location>
        <position position="278"/>
    </location>
</feature>
<dbReference type="Gene3D" id="2.40.70.10">
    <property type="entry name" value="Acid Proteases"/>
    <property type="match status" value="2"/>
</dbReference>
<gene>
    <name evidence="6" type="ORF">N7493_004134</name>
</gene>
<dbReference type="PANTHER" id="PTHR47966:SF65">
    <property type="entry name" value="ASPARTIC-TYPE ENDOPEPTIDASE"/>
    <property type="match status" value="1"/>
</dbReference>
<name>A0AAD6HS08_9EURO</name>
<feature type="chain" id="PRO_5042184040" description="Peptidase A1 domain-containing protein" evidence="4">
    <location>
        <begin position="20"/>
        <end position="473"/>
    </location>
</feature>
<dbReference type="InterPro" id="IPR001461">
    <property type="entry name" value="Aspartic_peptidase_A1"/>
</dbReference>
<keyword evidence="7" id="KW-1185">Reference proteome</keyword>
<evidence type="ECO:0000256" key="1">
    <source>
        <dbReference type="ARBA" id="ARBA00007447"/>
    </source>
</evidence>
<dbReference type="SUPFAM" id="SSF50630">
    <property type="entry name" value="Acid proteases"/>
    <property type="match status" value="1"/>
</dbReference>